<name>A0A3S0LDA7_9GAMM</name>
<evidence type="ECO:0000259" key="4">
    <source>
        <dbReference type="SMART" id="SM00893"/>
    </source>
</evidence>
<dbReference type="InterPro" id="IPR000049">
    <property type="entry name" value="ET-Flavoprotein_bsu_CS"/>
</dbReference>
<dbReference type="AlphaFoldDB" id="A0A3S0LDA7"/>
<dbReference type="Proteomes" id="UP000282060">
    <property type="component" value="Unassembled WGS sequence"/>
</dbReference>
<organism evidence="5 6">
    <name type="scientific">Shewanella atlantica</name>
    <dbReference type="NCBI Taxonomy" id="271099"/>
    <lineage>
        <taxon>Bacteria</taxon>
        <taxon>Pseudomonadati</taxon>
        <taxon>Pseudomonadota</taxon>
        <taxon>Gammaproteobacteria</taxon>
        <taxon>Alteromonadales</taxon>
        <taxon>Shewanellaceae</taxon>
        <taxon>Shewanella</taxon>
    </lineage>
</organism>
<dbReference type="InterPro" id="IPR014730">
    <property type="entry name" value="ETF_a/b_N"/>
</dbReference>
<dbReference type="SUPFAM" id="SSF52402">
    <property type="entry name" value="Adenine nucleotide alpha hydrolases-like"/>
    <property type="match status" value="1"/>
</dbReference>
<dbReference type="PANTHER" id="PTHR21294:SF17">
    <property type="entry name" value="PROTEIN FIXA"/>
    <property type="match status" value="1"/>
</dbReference>
<dbReference type="PROSITE" id="PS01065">
    <property type="entry name" value="ETF_BETA"/>
    <property type="match status" value="1"/>
</dbReference>
<dbReference type="CDD" id="cd01714">
    <property type="entry name" value="ETF_beta"/>
    <property type="match status" value="1"/>
</dbReference>
<dbReference type="Gene3D" id="3.40.50.620">
    <property type="entry name" value="HUPs"/>
    <property type="match status" value="1"/>
</dbReference>
<dbReference type="PIRSF" id="PIRSF000090">
    <property type="entry name" value="Beta-ETF"/>
    <property type="match status" value="1"/>
</dbReference>
<gene>
    <name evidence="5" type="ORF">EKG39_10130</name>
</gene>
<evidence type="ECO:0000313" key="5">
    <source>
        <dbReference type="EMBL" id="RTR32722.1"/>
    </source>
</evidence>
<proteinExistence type="inferred from homology"/>
<reference evidence="5 6" key="1">
    <citation type="submission" date="2018-12" db="EMBL/GenBank/DDBJ databases">
        <authorList>
            <person name="Yu L."/>
        </authorList>
    </citation>
    <scope>NUCLEOTIDE SEQUENCE [LARGE SCALE GENOMIC DNA]</scope>
    <source>
        <strain evidence="5 6">HAW-EB5</strain>
    </source>
</reference>
<dbReference type="GO" id="GO:0009055">
    <property type="term" value="F:electron transfer activity"/>
    <property type="evidence" value="ECO:0007669"/>
    <property type="project" value="InterPro"/>
</dbReference>
<protein>
    <recommendedName>
        <fullName evidence="3">Protein FixA</fullName>
    </recommendedName>
</protein>
<accession>A0A3S0LDA7</accession>
<comment type="similarity">
    <text evidence="1">Belongs to the ETF beta-subunit/FixA family.</text>
</comment>
<evidence type="ECO:0000313" key="6">
    <source>
        <dbReference type="Proteomes" id="UP000282060"/>
    </source>
</evidence>
<dbReference type="NCBIfam" id="NF002888">
    <property type="entry name" value="PRK03359.1"/>
    <property type="match status" value="1"/>
</dbReference>
<dbReference type="EMBL" id="RXNV01000003">
    <property type="protein sequence ID" value="RTR32722.1"/>
    <property type="molecule type" value="Genomic_DNA"/>
</dbReference>
<dbReference type="SMART" id="SM00893">
    <property type="entry name" value="ETF"/>
    <property type="match status" value="1"/>
</dbReference>
<dbReference type="NCBIfam" id="NF008998">
    <property type="entry name" value="PRK12342.1"/>
    <property type="match status" value="1"/>
</dbReference>
<dbReference type="PANTHER" id="PTHR21294">
    <property type="entry name" value="ELECTRON TRANSFER FLAVOPROTEIN BETA-SUBUNIT"/>
    <property type="match status" value="1"/>
</dbReference>
<evidence type="ECO:0000256" key="1">
    <source>
        <dbReference type="ARBA" id="ARBA00007557"/>
    </source>
</evidence>
<evidence type="ECO:0000256" key="3">
    <source>
        <dbReference type="ARBA" id="ARBA00040635"/>
    </source>
</evidence>
<sequence>MKIITCYKLVPEEQDIAVKADGVLDTSKAAPKINQFDLNAVEAAVEIKSLVDECKITALSVGGKALDNPKARKDILSRGPDDLTVVVDEKFEQTLPHQTARVLAAAAQKTGFDLIVCGDGSGDLYAQQVGMQLGELLAVATINAVSKIVSAEAGKVTVERSLDDEVEVLEITLPAVISVSADINEPSIPSMKTILAAGKKPVTKLAAEEIDLAEIPALVESVSVLAPKQAERKQIIIDGDDEDQVAEFAEHLRKALK</sequence>
<dbReference type="InterPro" id="IPR012255">
    <property type="entry name" value="ETF_b"/>
</dbReference>
<evidence type="ECO:0000256" key="2">
    <source>
        <dbReference type="ARBA" id="ARBA00022982"/>
    </source>
</evidence>
<dbReference type="RefSeq" id="WP_126505627.1">
    <property type="nucleotide sequence ID" value="NZ_RXNV01000003.1"/>
</dbReference>
<comment type="caution">
    <text evidence="5">The sequence shown here is derived from an EMBL/GenBank/DDBJ whole genome shotgun (WGS) entry which is preliminary data.</text>
</comment>
<dbReference type="OrthoDB" id="9804960at2"/>
<dbReference type="Pfam" id="PF01012">
    <property type="entry name" value="ETF"/>
    <property type="match status" value="1"/>
</dbReference>
<dbReference type="FunFam" id="3.40.50.620:FF:000072">
    <property type="entry name" value="Protein FixA homolog"/>
    <property type="match status" value="1"/>
</dbReference>
<keyword evidence="2" id="KW-0249">Electron transport</keyword>
<dbReference type="InterPro" id="IPR033948">
    <property type="entry name" value="ETF_beta_N"/>
</dbReference>
<feature type="domain" description="Electron transfer flavoprotein alpha/beta-subunit N-terminal" evidence="4">
    <location>
        <begin position="21"/>
        <end position="214"/>
    </location>
</feature>
<dbReference type="InterPro" id="IPR014729">
    <property type="entry name" value="Rossmann-like_a/b/a_fold"/>
</dbReference>
<keyword evidence="6" id="KW-1185">Reference proteome</keyword>
<keyword evidence="2" id="KW-0813">Transport</keyword>